<sequence>MFNVYHNLKPQPQGQVMDNPYHQEDIRPDALLVNEARSASQYQNGENMCYPEKESLKQLPKASSWPIFSGTGEYDHMEPMYYIYGLFIDVPSIPHYWTTARCNKEFKGNASFWYTEMKGNHGRMNLPWWKSQIIRTYSNDTWIWQTSMSFESEKY</sequence>
<evidence type="ECO:0000313" key="1">
    <source>
        <dbReference type="EMBL" id="MBW0551141.1"/>
    </source>
</evidence>
<dbReference type="EMBL" id="AVOT02056923">
    <property type="protein sequence ID" value="MBW0551141.1"/>
    <property type="molecule type" value="Genomic_DNA"/>
</dbReference>
<dbReference type="AlphaFoldDB" id="A0A9Q3IW99"/>
<name>A0A9Q3IW99_9BASI</name>
<dbReference type="Proteomes" id="UP000765509">
    <property type="component" value="Unassembled WGS sequence"/>
</dbReference>
<reference evidence="1" key="1">
    <citation type="submission" date="2021-03" db="EMBL/GenBank/DDBJ databases">
        <title>Draft genome sequence of rust myrtle Austropuccinia psidii MF-1, a brazilian biotype.</title>
        <authorList>
            <person name="Quecine M.C."/>
            <person name="Pachon D.M.R."/>
            <person name="Bonatelli M.L."/>
            <person name="Correr F.H."/>
            <person name="Franceschini L.M."/>
            <person name="Leite T.F."/>
            <person name="Margarido G.R.A."/>
            <person name="Almeida C.A."/>
            <person name="Ferrarezi J.A."/>
            <person name="Labate C.A."/>
        </authorList>
    </citation>
    <scope>NUCLEOTIDE SEQUENCE</scope>
    <source>
        <strain evidence="1">MF-1</strain>
    </source>
</reference>
<organism evidence="1 2">
    <name type="scientific">Austropuccinia psidii MF-1</name>
    <dbReference type="NCBI Taxonomy" id="1389203"/>
    <lineage>
        <taxon>Eukaryota</taxon>
        <taxon>Fungi</taxon>
        <taxon>Dikarya</taxon>
        <taxon>Basidiomycota</taxon>
        <taxon>Pucciniomycotina</taxon>
        <taxon>Pucciniomycetes</taxon>
        <taxon>Pucciniales</taxon>
        <taxon>Sphaerophragmiaceae</taxon>
        <taxon>Austropuccinia</taxon>
    </lineage>
</organism>
<keyword evidence="2" id="KW-1185">Reference proteome</keyword>
<accession>A0A9Q3IW99</accession>
<protein>
    <submittedName>
        <fullName evidence="1">Uncharacterized protein</fullName>
    </submittedName>
</protein>
<proteinExistence type="predicted"/>
<gene>
    <name evidence="1" type="ORF">O181_090856</name>
</gene>
<comment type="caution">
    <text evidence="1">The sequence shown here is derived from an EMBL/GenBank/DDBJ whole genome shotgun (WGS) entry which is preliminary data.</text>
</comment>
<evidence type="ECO:0000313" key="2">
    <source>
        <dbReference type="Proteomes" id="UP000765509"/>
    </source>
</evidence>